<accession>A0A6B2LGZ6</accession>
<dbReference type="SUPFAM" id="SSF55874">
    <property type="entry name" value="ATPase domain of HSP90 chaperone/DNA topoisomerase II/histidine kinase"/>
    <property type="match status" value="1"/>
</dbReference>
<keyword evidence="1" id="KW-0496">Mitochondrion</keyword>
<name>A0A6B2LGZ6_9EUKA</name>
<dbReference type="InterPro" id="IPR039028">
    <property type="entry name" value="BCKD/PDK"/>
</dbReference>
<dbReference type="EMBL" id="GIBP01007377">
    <property type="protein sequence ID" value="NDV36346.1"/>
    <property type="molecule type" value="Transcribed_RNA"/>
</dbReference>
<dbReference type="GO" id="GO:0004740">
    <property type="term" value="F:pyruvate dehydrogenase (acetyl-transferring) kinase activity"/>
    <property type="evidence" value="ECO:0007669"/>
    <property type="project" value="TreeGrafter"/>
</dbReference>
<protein>
    <recommendedName>
        <fullName evidence="1">Protein-serine/threonine kinase</fullName>
        <ecNumber evidence="1">2.7.11.-</ecNumber>
    </recommendedName>
</protein>
<proteinExistence type="inferred from homology"/>
<dbReference type="PANTHER" id="PTHR11947:SF3">
    <property type="entry name" value="[PYRUVATE DEHYDROGENASE (ACETYL-TRANSFERRING)] KINASE, MITOCHONDRIAL"/>
    <property type="match status" value="1"/>
</dbReference>
<evidence type="ECO:0000313" key="3">
    <source>
        <dbReference type="EMBL" id="NDV36346.1"/>
    </source>
</evidence>
<dbReference type="GO" id="GO:0010906">
    <property type="term" value="P:regulation of glucose metabolic process"/>
    <property type="evidence" value="ECO:0007669"/>
    <property type="project" value="TreeGrafter"/>
</dbReference>
<keyword evidence="1" id="KW-0418">Kinase</keyword>
<evidence type="ECO:0000256" key="1">
    <source>
        <dbReference type="RuleBase" id="RU366032"/>
    </source>
</evidence>
<dbReference type="Pfam" id="PF02518">
    <property type="entry name" value="HATPase_c"/>
    <property type="match status" value="1"/>
</dbReference>
<comment type="subcellular location">
    <subcellularLocation>
        <location evidence="1">Mitochondrion matrix</location>
    </subcellularLocation>
</comment>
<dbReference type="PANTHER" id="PTHR11947">
    <property type="entry name" value="PYRUVATE DEHYDROGENASE KINASE"/>
    <property type="match status" value="1"/>
</dbReference>
<feature type="domain" description="Histidine kinase/HSP90-like ATPase" evidence="2">
    <location>
        <begin position="40"/>
        <end position="163"/>
    </location>
</feature>
<dbReference type="Gene3D" id="3.30.565.10">
    <property type="entry name" value="Histidine kinase-like ATPase, C-terminal domain"/>
    <property type="match status" value="1"/>
</dbReference>
<dbReference type="GO" id="GO:0005524">
    <property type="term" value="F:ATP binding"/>
    <property type="evidence" value="ECO:0007669"/>
    <property type="project" value="UniProtKB-UniRule"/>
</dbReference>
<dbReference type="GO" id="GO:0005759">
    <property type="term" value="C:mitochondrial matrix"/>
    <property type="evidence" value="ECO:0007669"/>
    <property type="project" value="UniProtKB-SubCell"/>
</dbReference>
<sequence length="170" mass="18617">MLRDAKEQISGFSIEKNGLAPKIEVAFEGDGDVVGFPAYVHFVVLEVLKNCVVALSRRYGVFYLDSCPPIRILLSVGEQNTVIRISDEAGGMSYKKVKEISNYFVSSTETEITYGYSGNFGAPLAGFGLGIPVSRLYMKMLFNGDLEICSMQGFGTDVYLTIDNFGHGLL</sequence>
<evidence type="ECO:0000259" key="2">
    <source>
        <dbReference type="Pfam" id="PF02518"/>
    </source>
</evidence>
<comment type="similarity">
    <text evidence="1">Belongs to the PDK/BCKDK protein kinase family.</text>
</comment>
<organism evidence="3">
    <name type="scientific">Arcella intermedia</name>
    <dbReference type="NCBI Taxonomy" id="1963864"/>
    <lineage>
        <taxon>Eukaryota</taxon>
        <taxon>Amoebozoa</taxon>
        <taxon>Tubulinea</taxon>
        <taxon>Elardia</taxon>
        <taxon>Arcellinida</taxon>
        <taxon>Sphaerothecina</taxon>
        <taxon>Arcellidae</taxon>
        <taxon>Arcella</taxon>
    </lineage>
</organism>
<dbReference type="AlphaFoldDB" id="A0A6B2LGZ6"/>
<keyword evidence="1" id="KW-0547">Nucleotide-binding</keyword>
<dbReference type="InterPro" id="IPR036890">
    <property type="entry name" value="HATPase_C_sf"/>
</dbReference>
<dbReference type="EC" id="2.7.11.-" evidence="1"/>
<keyword evidence="1" id="KW-0067">ATP-binding</keyword>
<keyword evidence="1" id="KW-0808">Transferase</keyword>
<dbReference type="InterPro" id="IPR003594">
    <property type="entry name" value="HATPase_dom"/>
</dbReference>
<reference evidence="3" key="1">
    <citation type="journal article" date="2020" name="J. Eukaryot. Microbiol.">
        <title>De novo Sequencing, Assembly and Annotation of the Transcriptome for the Free-Living Testate Amoeba Arcella intermedia.</title>
        <authorList>
            <person name="Ribeiro G.M."/>
            <person name="Porfirio-Sousa A.L."/>
            <person name="Maurer-Alcala X.X."/>
            <person name="Katz L.A."/>
            <person name="Lahr D.J.G."/>
        </authorList>
    </citation>
    <scope>NUCLEOTIDE SEQUENCE</scope>
</reference>